<protein>
    <submittedName>
        <fullName evidence="2">Uncharacterized protein</fullName>
    </submittedName>
</protein>
<proteinExistence type="predicted"/>
<sequence>MQNSTLPRRSLRTTRGLTTTVLAVAALLPATAAQAAEPALPTAKQIVTHFAKDDRLRPYVQHARDEGPRTVVRGGVCSQRFASLGCRQMVSSKDASVMVFGTAQQAKDWTGHADDVATAVGRVVLSYGSPARVAPARRPAYEKALRAYLREHPAAAPEAVRIAMHLASQGLLMRDARDEGRGAERLGLAAEIEGATQMVATDGAAVLEFADAAAATAYASNADDTTSRVDNVVVSYGSPARVPAAVRPAFEKALRSYLR</sequence>
<comment type="caution">
    <text evidence="2">The sequence shown here is derived from an EMBL/GenBank/DDBJ whole genome shotgun (WGS) entry which is preliminary data.</text>
</comment>
<evidence type="ECO:0000313" key="3">
    <source>
        <dbReference type="Proteomes" id="UP000800981"/>
    </source>
</evidence>
<evidence type="ECO:0000256" key="1">
    <source>
        <dbReference type="SAM" id="SignalP"/>
    </source>
</evidence>
<accession>A0ABX0GUV3</accession>
<feature type="chain" id="PRO_5047111037" evidence="1">
    <location>
        <begin position="36"/>
        <end position="259"/>
    </location>
</feature>
<gene>
    <name evidence="2" type="ORF">G9H71_04655</name>
</gene>
<dbReference type="EMBL" id="JAANNP010000001">
    <property type="protein sequence ID" value="NHC13068.1"/>
    <property type="molecule type" value="Genomic_DNA"/>
</dbReference>
<keyword evidence="1" id="KW-0732">Signal</keyword>
<dbReference type="InterPro" id="IPR006311">
    <property type="entry name" value="TAT_signal"/>
</dbReference>
<dbReference type="PROSITE" id="PS51318">
    <property type="entry name" value="TAT"/>
    <property type="match status" value="1"/>
</dbReference>
<feature type="signal peptide" evidence="1">
    <location>
        <begin position="1"/>
        <end position="35"/>
    </location>
</feature>
<keyword evidence="3" id="KW-1185">Reference proteome</keyword>
<dbReference type="Proteomes" id="UP000800981">
    <property type="component" value="Unassembled WGS sequence"/>
</dbReference>
<reference evidence="2 3" key="1">
    <citation type="submission" date="2020-03" db="EMBL/GenBank/DDBJ databases">
        <title>Two novel Motilibacter sp.</title>
        <authorList>
            <person name="Liu S."/>
        </authorList>
    </citation>
    <scope>NUCLEOTIDE SEQUENCE [LARGE SCALE GENOMIC DNA]</scope>
    <source>
        <strain evidence="2 3">E257</strain>
    </source>
</reference>
<name>A0ABX0GUV3_9ACTN</name>
<organism evidence="2 3">
    <name type="scientific">Motilibacter deserti</name>
    <dbReference type="NCBI Taxonomy" id="2714956"/>
    <lineage>
        <taxon>Bacteria</taxon>
        <taxon>Bacillati</taxon>
        <taxon>Actinomycetota</taxon>
        <taxon>Actinomycetes</taxon>
        <taxon>Motilibacterales</taxon>
        <taxon>Motilibacteraceae</taxon>
        <taxon>Motilibacter</taxon>
    </lineage>
</organism>
<evidence type="ECO:0000313" key="2">
    <source>
        <dbReference type="EMBL" id="NHC13068.1"/>
    </source>
</evidence>
<dbReference type="RefSeq" id="WP_166278488.1">
    <property type="nucleotide sequence ID" value="NZ_JAANNP010000001.1"/>
</dbReference>